<feature type="compositionally biased region" description="Basic and acidic residues" evidence="13">
    <location>
        <begin position="550"/>
        <end position="575"/>
    </location>
</feature>
<protein>
    <recommendedName>
        <fullName evidence="4">histidine kinase</fullName>
        <ecNumber evidence="4">2.7.13.3</ecNumber>
    </recommendedName>
</protein>
<comment type="catalytic activity">
    <reaction evidence="1">
        <text>ATP + protein L-histidine = ADP + protein N-phospho-L-histidine.</text>
        <dbReference type="EC" id="2.7.13.3"/>
    </reaction>
</comment>
<dbReference type="FunFam" id="3.40.50.2300:FF:000201">
    <property type="entry name" value="Histidine kinase 5"/>
    <property type="match status" value="1"/>
</dbReference>
<feature type="coiled-coil region" evidence="12">
    <location>
        <begin position="92"/>
        <end position="119"/>
    </location>
</feature>
<feature type="compositionally biased region" description="Low complexity" evidence="13">
    <location>
        <begin position="786"/>
        <end position="795"/>
    </location>
</feature>
<dbReference type="GO" id="GO:0005886">
    <property type="term" value="C:plasma membrane"/>
    <property type="evidence" value="ECO:0007669"/>
    <property type="project" value="TreeGrafter"/>
</dbReference>
<dbReference type="InterPro" id="IPR003661">
    <property type="entry name" value="HisK_dim/P_dom"/>
</dbReference>
<dbReference type="GO" id="GO:0000155">
    <property type="term" value="F:phosphorelay sensor kinase activity"/>
    <property type="evidence" value="ECO:0007669"/>
    <property type="project" value="InterPro"/>
</dbReference>
<feature type="domain" description="Response regulatory" evidence="15">
    <location>
        <begin position="876"/>
        <end position="1018"/>
    </location>
</feature>
<dbReference type="FunFam" id="1.10.287.130:FF:000030">
    <property type="entry name" value="Putative histidine kinase 5"/>
    <property type="match status" value="1"/>
</dbReference>
<dbReference type="SMART" id="SM00387">
    <property type="entry name" value="HATPase_c"/>
    <property type="match status" value="1"/>
</dbReference>
<dbReference type="SUPFAM" id="SSF47384">
    <property type="entry name" value="Homodimeric domain of signal transducing histidine kinase"/>
    <property type="match status" value="1"/>
</dbReference>
<evidence type="ECO:0000256" key="9">
    <source>
        <dbReference type="ARBA" id="ARBA00022824"/>
    </source>
</evidence>
<evidence type="ECO:0000256" key="10">
    <source>
        <dbReference type="ARBA" id="ARBA00023170"/>
    </source>
</evidence>
<comment type="caution">
    <text evidence="16">The sequence shown here is derived from an EMBL/GenBank/DDBJ whole genome shotgun (WGS) entry which is preliminary data.</text>
</comment>
<keyword evidence="7" id="KW-0808">Transferase</keyword>
<dbReference type="PANTHER" id="PTHR43047:SF58">
    <property type="entry name" value="HISTIDINE KINASE CYTOKININ RECEPTOR"/>
    <property type="match status" value="1"/>
</dbReference>
<evidence type="ECO:0000256" key="5">
    <source>
        <dbReference type="ARBA" id="ARBA00022490"/>
    </source>
</evidence>
<accession>A0A8T0JZ79</accession>
<dbReference type="InterPro" id="IPR036097">
    <property type="entry name" value="HisK_dim/P_sf"/>
</dbReference>
<keyword evidence="9" id="KW-0256">Endoplasmic reticulum</keyword>
<feature type="domain" description="Histidine kinase" evidence="14">
    <location>
        <begin position="361"/>
        <end position="689"/>
    </location>
</feature>
<organism evidence="16 17">
    <name type="scientific">Phaseolus angularis</name>
    <name type="common">Azuki bean</name>
    <name type="synonym">Vigna angularis</name>
    <dbReference type="NCBI Taxonomy" id="3914"/>
    <lineage>
        <taxon>Eukaryota</taxon>
        <taxon>Viridiplantae</taxon>
        <taxon>Streptophyta</taxon>
        <taxon>Embryophyta</taxon>
        <taxon>Tracheophyta</taxon>
        <taxon>Spermatophyta</taxon>
        <taxon>Magnoliopsida</taxon>
        <taxon>eudicotyledons</taxon>
        <taxon>Gunneridae</taxon>
        <taxon>Pentapetalae</taxon>
        <taxon>rosids</taxon>
        <taxon>fabids</taxon>
        <taxon>Fabales</taxon>
        <taxon>Fabaceae</taxon>
        <taxon>Papilionoideae</taxon>
        <taxon>50 kb inversion clade</taxon>
        <taxon>NPAAA clade</taxon>
        <taxon>indigoferoid/millettioid clade</taxon>
        <taxon>Phaseoleae</taxon>
        <taxon>Vigna</taxon>
    </lineage>
</organism>
<feature type="region of interest" description="Disordered" evidence="13">
    <location>
        <begin position="727"/>
        <end position="746"/>
    </location>
</feature>
<comment type="subcellular location">
    <subcellularLocation>
        <location evidence="3">Cytoplasm</location>
    </subcellularLocation>
    <subcellularLocation>
        <location evidence="2">Endoplasmic reticulum membrane</location>
        <topology evidence="2">Multi-pass membrane protein</topology>
    </subcellularLocation>
</comment>
<sequence length="1019" mass="114728">MVCEMESDCIEDMDVEVLSSMWPEDIGSDVGKQFNIEKPGRDQDMLEEVTILEEPTIADFQRLMELTNYTDKGSSQLAYLMQHWEYKQANAVRLLREELDNLSKQRKEVELRKLEILKDNRFEEENYGGDKRPVSILDEIYYTWQDVPVPLRKSDVVVKNKRIEIDAEYDTVVYWKQRAQQLERQLEASVNREQILTDKLQESIKNFERQSSPVEELTQILKRADNFLHFILQNAPVVIGHQDIIGKTDVEIFTGSGVKESQDFKREVMEKGLPAKKEITFETELFGSKTFLIYVEPVFSKAGETIGINYMGMEITDQVRKRERMAKLREEIAVQKAKETELNKTIHITEETMRAKQMLATMSHEIRSPLSGVVSMAEILSTTKLDREQRQLLNVMISSGDLVLQLINDILDLSKVESGVMKLEATKFRPREVVKHVLQTAAASLQKMLTLEGNVADDIPIEDLGPDMTFECKDMISPDSQVTYSSISSCIIAGHWRCFEDSADPHKFSQFTHEGKVGINLYVVSEPPFTKAEGHQKMTIDQSTNSANGVKEEKRASTPRSSSDKNCHDGQKQNDHPSQNHLFNDECRSSVESECSMNGDTEEQTHSTETTVWIRCDVYDTGIGIPEKAIPNLFRRYMQVSADHARKYGGTGLGLAICKQLVELMGGRLTVSSKEHCGSTFTFILPYKVSTACDNSDDPDELSDVDDNEDDTTEGFFQFQPRTLGSLFSSNGPTRPQNLLPGFRSSNKFNGFSENSYSFPTTDIKSKGTSTTEDASSVVVDAPEISESTSSSNHSPETKNESAVNTNQQNQDKAHARLQNGNVDSSQHKEEIALGTTSNEPQQTCHQVKTDTASQCVVSSNNNTSSEVIKSSSGPKILLVEDNKINVMVTQSMMKRLGYSMDVVNNGVEAVRAVQRHTYDVILMDVFMPVMNGLQTTKLIRSYEETGNWDAARKAGIEQCSPISQECSVLPKKRIHIVAMTANTMSESAEECYANGMDSFVSKPVTFQKLKDCLEQYLR</sequence>
<dbReference type="Pfam" id="PF00072">
    <property type="entry name" value="Response_reg"/>
    <property type="match status" value="1"/>
</dbReference>
<evidence type="ECO:0000313" key="16">
    <source>
        <dbReference type="EMBL" id="KAG2390144.1"/>
    </source>
</evidence>
<keyword evidence="12" id="KW-0175">Coiled coil</keyword>
<evidence type="ECO:0000256" key="2">
    <source>
        <dbReference type="ARBA" id="ARBA00004477"/>
    </source>
</evidence>
<keyword evidence="10" id="KW-0675">Receptor</keyword>
<dbReference type="GO" id="GO:0005789">
    <property type="term" value="C:endoplasmic reticulum membrane"/>
    <property type="evidence" value="ECO:0007669"/>
    <property type="project" value="UniProtKB-SubCell"/>
</dbReference>
<keyword evidence="6 11" id="KW-0597">Phosphoprotein</keyword>
<dbReference type="InterPro" id="IPR004358">
    <property type="entry name" value="Sig_transdc_His_kin-like_C"/>
</dbReference>
<feature type="region of interest" description="Disordered" evidence="13">
    <location>
        <begin position="754"/>
        <end position="829"/>
    </location>
</feature>
<evidence type="ECO:0000259" key="14">
    <source>
        <dbReference type="PROSITE" id="PS50109"/>
    </source>
</evidence>
<dbReference type="PANTHER" id="PTHR43047">
    <property type="entry name" value="TWO-COMPONENT HISTIDINE PROTEIN KINASE"/>
    <property type="match status" value="1"/>
</dbReference>
<dbReference type="Gene3D" id="1.10.287.130">
    <property type="match status" value="1"/>
</dbReference>
<dbReference type="PRINTS" id="PR00344">
    <property type="entry name" value="BCTRLSENSOR"/>
</dbReference>
<feature type="compositionally biased region" description="Polar residues" evidence="13">
    <location>
        <begin position="754"/>
        <end position="775"/>
    </location>
</feature>
<dbReference type="CDD" id="cd00082">
    <property type="entry name" value="HisKA"/>
    <property type="match status" value="1"/>
</dbReference>
<feature type="modified residue" description="4-aspartylphosphate" evidence="11">
    <location>
        <position position="925"/>
    </location>
</feature>
<evidence type="ECO:0000256" key="1">
    <source>
        <dbReference type="ARBA" id="ARBA00000085"/>
    </source>
</evidence>
<dbReference type="Gene3D" id="3.40.50.2300">
    <property type="match status" value="1"/>
</dbReference>
<evidence type="ECO:0000313" key="17">
    <source>
        <dbReference type="Proteomes" id="UP000743370"/>
    </source>
</evidence>
<dbReference type="InterPro" id="IPR003594">
    <property type="entry name" value="HATPase_dom"/>
</dbReference>
<dbReference type="Pfam" id="PF00512">
    <property type="entry name" value="HisKA"/>
    <property type="match status" value="1"/>
</dbReference>
<dbReference type="SUPFAM" id="SSF52172">
    <property type="entry name" value="CheY-like"/>
    <property type="match status" value="1"/>
</dbReference>
<name>A0A8T0JZ79_PHAAN</name>
<evidence type="ECO:0000259" key="15">
    <source>
        <dbReference type="PROSITE" id="PS50110"/>
    </source>
</evidence>
<dbReference type="Proteomes" id="UP000743370">
    <property type="component" value="Unassembled WGS sequence"/>
</dbReference>
<dbReference type="CDD" id="cd17546">
    <property type="entry name" value="REC_hyHK_CKI1_RcsC-like"/>
    <property type="match status" value="1"/>
</dbReference>
<evidence type="ECO:0000256" key="11">
    <source>
        <dbReference type="PROSITE-ProRule" id="PRU00169"/>
    </source>
</evidence>
<dbReference type="InterPro" id="IPR001789">
    <property type="entry name" value="Sig_transdc_resp-reg_receiver"/>
</dbReference>
<dbReference type="InterPro" id="IPR036890">
    <property type="entry name" value="HATPase_C_sf"/>
</dbReference>
<dbReference type="Gene3D" id="3.30.450.20">
    <property type="entry name" value="PAS domain"/>
    <property type="match status" value="1"/>
</dbReference>
<dbReference type="AlphaFoldDB" id="A0A8T0JZ79"/>
<evidence type="ECO:0000256" key="6">
    <source>
        <dbReference type="ARBA" id="ARBA00022553"/>
    </source>
</evidence>
<evidence type="ECO:0000256" key="7">
    <source>
        <dbReference type="ARBA" id="ARBA00022679"/>
    </source>
</evidence>
<feature type="compositionally biased region" description="Polar residues" evidence="13">
    <location>
        <begin position="727"/>
        <end position="737"/>
    </location>
</feature>
<dbReference type="Gene3D" id="3.30.565.10">
    <property type="entry name" value="Histidine kinase-like ATPase, C-terminal domain"/>
    <property type="match status" value="1"/>
</dbReference>
<evidence type="ECO:0000256" key="8">
    <source>
        <dbReference type="ARBA" id="ARBA00022777"/>
    </source>
</evidence>
<feature type="compositionally biased region" description="Polar residues" evidence="13">
    <location>
        <begin position="539"/>
        <end position="548"/>
    </location>
</feature>
<feature type="region of interest" description="Disordered" evidence="13">
    <location>
        <begin position="532"/>
        <end position="583"/>
    </location>
</feature>
<dbReference type="EC" id="2.7.13.3" evidence="4"/>
<feature type="compositionally biased region" description="Acidic residues" evidence="13">
    <location>
        <begin position="695"/>
        <end position="713"/>
    </location>
</feature>
<dbReference type="SUPFAM" id="SSF55874">
    <property type="entry name" value="ATPase domain of HSP90 chaperone/DNA topoisomerase II/histidine kinase"/>
    <property type="match status" value="1"/>
</dbReference>
<dbReference type="PROSITE" id="PS50110">
    <property type="entry name" value="RESPONSE_REGULATORY"/>
    <property type="match status" value="1"/>
</dbReference>
<dbReference type="SMART" id="SM00448">
    <property type="entry name" value="REC"/>
    <property type="match status" value="1"/>
</dbReference>
<evidence type="ECO:0000256" key="12">
    <source>
        <dbReference type="SAM" id="Coils"/>
    </source>
</evidence>
<keyword evidence="5" id="KW-0963">Cytoplasm</keyword>
<dbReference type="GO" id="GO:0009927">
    <property type="term" value="F:histidine phosphotransfer kinase activity"/>
    <property type="evidence" value="ECO:0007669"/>
    <property type="project" value="TreeGrafter"/>
</dbReference>
<proteinExistence type="predicted"/>
<evidence type="ECO:0000256" key="13">
    <source>
        <dbReference type="SAM" id="MobiDB-lite"/>
    </source>
</evidence>
<dbReference type="PROSITE" id="PS50109">
    <property type="entry name" value="HIS_KIN"/>
    <property type="match status" value="1"/>
</dbReference>
<evidence type="ECO:0000256" key="3">
    <source>
        <dbReference type="ARBA" id="ARBA00004496"/>
    </source>
</evidence>
<reference evidence="16 17" key="1">
    <citation type="submission" date="2020-05" db="EMBL/GenBank/DDBJ databases">
        <title>Vigna angularis (adzuki bean) Var. LongXiaoDou No. 4 denovo assembly.</title>
        <authorList>
            <person name="Xiang H."/>
        </authorList>
    </citation>
    <scope>NUCLEOTIDE SEQUENCE [LARGE SCALE GENOMIC DNA]</scope>
    <source>
        <tissue evidence="16">Leaf</tissue>
    </source>
</reference>
<keyword evidence="8 16" id="KW-0418">Kinase</keyword>
<dbReference type="SMART" id="SM00388">
    <property type="entry name" value="HisKA"/>
    <property type="match status" value="1"/>
</dbReference>
<dbReference type="InterPro" id="IPR011006">
    <property type="entry name" value="CheY-like_superfamily"/>
</dbReference>
<feature type="compositionally biased region" description="Polar residues" evidence="13">
    <location>
        <begin position="801"/>
        <end position="811"/>
    </location>
</feature>
<dbReference type="InterPro" id="IPR005467">
    <property type="entry name" value="His_kinase_dom"/>
</dbReference>
<evidence type="ECO:0000256" key="4">
    <source>
        <dbReference type="ARBA" id="ARBA00012438"/>
    </source>
</evidence>
<feature type="coiled-coil region" evidence="12">
    <location>
        <begin position="179"/>
        <end position="210"/>
    </location>
</feature>
<dbReference type="EMBL" id="JABFOF010000007">
    <property type="protein sequence ID" value="KAG2390144.1"/>
    <property type="molecule type" value="Genomic_DNA"/>
</dbReference>
<feature type="region of interest" description="Disordered" evidence="13">
    <location>
        <begin position="695"/>
        <end position="714"/>
    </location>
</feature>
<dbReference type="Pfam" id="PF02518">
    <property type="entry name" value="HATPase_c"/>
    <property type="match status" value="1"/>
</dbReference>
<gene>
    <name evidence="16" type="ORF">HKW66_Vig0224500</name>
</gene>